<dbReference type="NCBIfam" id="NF010623">
    <property type="entry name" value="PRK14016.1"/>
    <property type="match status" value="1"/>
</dbReference>
<evidence type="ECO:0000256" key="6">
    <source>
        <dbReference type="ARBA" id="ARBA00022036"/>
    </source>
</evidence>
<comment type="function">
    <text evidence="1">Catalyzes the ATP-dependent polymerization of arginine and aspartate to multi-L-arginyl-poly-L-aspartic acid (cyanophycin; a water-insoluble reserve polymer).</text>
</comment>
<dbReference type="EMBL" id="JBGORX010000011">
    <property type="protein sequence ID" value="MFJ1269938.1"/>
    <property type="molecule type" value="Genomic_DNA"/>
</dbReference>
<dbReference type="Pfam" id="PF02875">
    <property type="entry name" value="Mur_ligase_C"/>
    <property type="match status" value="1"/>
</dbReference>
<dbReference type="NCBIfam" id="TIGR02068">
    <property type="entry name" value="cya_phycin_syn"/>
    <property type="match status" value="1"/>
</dbReference>
<evidence type="ECO:0000256" key="5">
    <source>
        <dbReference type="ARBA" id="ARBA00013005"/>
    </source>
</evidence>
<accession>A0ABW8DB60</accession>
<dbReference type="SUPFAM" id="SSF53623">
    <property type="entry name" value="MurD-like peptide ligases, catalytic domain"/>
    <property type="match status" value="1"/>
</dbReference>
<comment type="subunit">
    <text evidence="3">Homodimer.</text>
</comment>
<feature type="domain" description="ATP-grasp" evidence="14">
    <location>
        <begin position="222"/>
        <end position="475"/>
    </location>
</feature>
<dbReference type="EC" id="6.3.2.30" evidence="4"/>
<evidence type="ECO:0000256" key="1">
    <source>
        <dbReference type="ARBA" id="ARBA00003184"/>
    </source>
</evidence>
<comment type="similarity">
    <text evidence="2">In the C-terminal section; belongs to the MurCDEF family.</text>
</comment>
<evidence type="ECO:0000256" key="2">
    <source>
        <dbReference type="ARBA" id="ARBA00009060"/>
    </source>
</evidence>
<dbReference type="InterPro" id="IPR011761">
    <property type="entry name" value="ATP-grasp"/>
</dbReference>
<dbReference type="Gene3D" id="3.40.1190.10">
    <property type="entry name" value="Mur-like, catalytic domain"/>
    <property type="match status" value="1"/>
</dbReference>
<evidence type="ECO:0000256" key="7">
    <source>
        <dbReference type="ARBA" id="ARBA00022598"/>
    </source>
</evidence>
<evidence type="ECO:0000256" key="12">
    <source>
        <dbReference type="ARBA" id="ARBA00048425"/>
    </source>
</evidence>
<dbReference type="InterPro" id="IPR036565">
    <property type="entry name" value="Mur-like_cat_sf"/>
</dbReference>
<dbReference type="RefSeq" id="WP_400188753.1">
    <property type="nucleotide sequence ID" value="NZ_JBGORX010000011.1"/>
</dbReference>
<comment type="caution">
    <text evidence="15">The sequence shown here is derived from an EMBL/GenBank/DDBJ whole genome shotgun (WGS) entry which is preliminary data.</text>
</comment>
<proteinExistence type="inferred from homology"/>
<dbReference type="EC" id="6.3.2.29" evidence="5"/>
<dbReference type="InterPro" id="IPR013221">
    <property type="entry name" value="Mur_ligase_cen"/>
</dbReference>
<evidence type="ECO:0000256" key="8">
    <source>
        <dbReference type="ARBA" id="ARBA00022741"/>
    </source>
</evidence>
<dbReference type="InterPro" id="IPR004101">
    <property type="entry name" value="Mur_ligase_C"/>
</dbReference>
<dbReference type="Gene3D" id="3.30.470.20">
    <property type="entry name" value="ATP-grasp fold, B domain"/>
    <property type="match status" value="2"/>
</dbReference>
<evidence type="ECO:0000256" key="10">
    <source>
        <dbReference type="ARBA" id="ARBA00031353"/>
    </source>
</evidence>
<dbReference type="PANTHER" id="PTHR23135:SF18">
    <property type="entry name" value="CYANOPHYCIN SYNTHETASE"/>
    <property type="match status" value="1"/>
</dbReference>
<dbReference type="Pfam" id="PF18921">
    <property type="entry name" value="Cyanophycin_syn"/>
    <property type="match status" value="1"/>
</dbReference>
<keyword evidence="9 13" id="KW-0067">ATP-binding</keyword>
<sequence>MFIINQQVLRGPNYWSNYRKKLIVFTIDIDIYEELPSNLLPTFNENLIKLLPSLNTHRCSPGVFGGFLMRLNEGTWLGHIIEHVALELQTLAGMDCGFGRTYGTSKTGVYKVIFSYEHEEAGLYAGKAAFNLVKQLASGQHYKELEDDISYLQYIARQASLGPSTASIVSEAKLRNIPFKTFPNSSLVTFGQGCYQKSIWATVTSQTSAIGMDTVSDKELTKKILENHFIPVPHGTSVCSLEELENALENLSFPLVIKPFNGNHGRGVLTNIHSREKALLGYELAKKISKKVLVEEYIKGNDYRFLVINYKVVAVAKRTPACIEGDGVQTIKELIGKINSDPKRGKGHGKVLTTIEIDEETNTLLIEKGLSLDSVLPESKILHLKSTANLSTGGTATDVTDWVHFSNIHLAQRIARIVNLDICGIDIVSEGINQPIQRYGGAVIEVNAGPGLRMHLQPSHGKSRNVAAPILDMLYPPESKFTIPIVAVTGTNGKTTVVRLTAFLAQTAKFSVGFTTTEGIYINEKLIFSGDCSGPKSANAVLGEPTINFAVLECARGGILRSGLAFDECDISVITNVSSDHLGLKEINTIEELAQVKAVVARSTKKTGYCILNAEDDLVYALKAELSCTVALFALKNTDRIQKHCELNGGLACYIEKDFIVVQKGITKNTIAPLSRIPLAFQGTSSAMSKNILPAVLVAFISKFSLTEIQTGLYNFHPTPENLPGRMNLFTFNSIQLMLDYAHNEGGYLELKTFLNTQQSKHRVGIISVSGDRRPIDMQNVGSRAAELFDEIIITHPEDTRGNTNENITHELMTGIRNSGYVPCVEVISNEYTAVKTALKRAHPETFIFYTPENVFEAIEFLKEVQKELSYA</sequence>
<dbReference type="Pfam" id="PF08245">
    <property type="entry name" value="Mur_ligase_M"/>
    <property type="match status" value="1"/>
</dbReference>
<evidence type="ECO:0000256" key="3">
    <source>
        <dbReference type="ARBA" id="ARBA00011738"/>
    </source>
</evidence>
<comment type="catalytic activity">
    <reaction evidence="11">
        <text>[L-4-(L-arginin-2-N-yl)aspartate](n)-L-aspartate + L-arginine + ATP = [L-4-(L-arginin-2-N-yl)aspartate](n+1) + ADP + phosphate + H(+)</text>
        <dbReference type="Rhea" id="RHEA:23888"/>
        <dbReference type="Rhea" id="RHEA-COMP:13732"/>
        <dbReference type="Rhea" id="RHEA-COMP:13733"/>
        <dbReference type="ChEBI" id="CHEBI:15378"/>
        <dbReference type="ChEBI" id="CHEBI:30616"/>
        <dbReference type="ChEBI" id="CHEBI:32682"/>
        <dbReference type="ChEBI" id="CHEBI:43474"/>
        <dbReference type="ChEBI" id="CHEBI:137986"/>
        <dbReference type="ChEBI" id="CHEBI:137990"/>
        <dbReference type="ChEBI" id="CHEBI:456216"/>
        <dbReference type="EC" id="6.3.2.30"/>
    </reaction>
</comment>
<dbReference type="PANTHER" id="PTHR23135">
    <property type="entry name" value="MUR LIGASE FAMILY MEMBER"/>
    <property type="match status" value="1"/>
</dbReference>
<dbReference type="Gene3D" id="3.90.190.20">
    <property type="entry name" value="Mur ligase, C-terminal domain"/>
    <property type="match status" value="1"/>
</dbReference>
<dbReference type="InterPro" id="IPR036615">
    <property type="entry name" value="Mur_ligase_C_dom_sf"/>
</dbReference>
<evidence type="ECO:0000256" key="11">
    <source>
        <dbReference type="ARBA" id="ARBA00048094"/>
    </source>
</evidence>
<evidence type="ECO:0000256" key="13">
    <source>
        <dbReference type="PROSITE-ProRule" id="PRU00409"/>
    </source>
</evidence>
<dbReference type="GO" id="GO:0071161">
    <property type="term" value="F:cyanophycin synthetase activity (L-arginine-adding)"/>
    <property type="evidence" value="ECO:0007669"/>
    <property type="project" value="UniProtKB-EC"/>
</dbReference>
<dbReference type="GO" id="GO:0071160">
    <property type="term" value="F:cyanophycin synthetase activity (L-aspartate-adding)"/>
    <property type="evidence" value="ECO:0007669"/>
    <property type="project" value="UniProtKB-EC"/>
</dbReference>
<reference evidence="15 16" key="1">
    <citation type="submission" date="2024-08" db="EMBL/GenBank/DDBJ databases">
        <title>Draft Genome Sequence of Legionella lytica strain DSB2004, Isolated From a Fire Sprinkler System.</title>
        <authorList>
            <person name="Everhart A.D."/>
            <person name="Kidane D.T."/>
            <person name="Farone A.L."/>
            <person name="Farone M.B."/>
        </authorList>
    </citation>
    <scope>NUCLEOTIDE SEQUENCE [LARGE SCALE GENOMIC DNA]</scope>
    <source>
        <strain evidence="15 16">DSB2004</strain>
    </source>
</reference>
<evidence type="ECO:0000256" key="9">
    <source>
        <dbReference type="ARBA" id="ARBA00022840"/>
    </source>
</evidence>
<dbReference type="InterPro" id="IPR013651">
    <property type="entry name" value="ATP-grasp_RimK-type"/>
</dbReference>
<organism evidence="15 16">
    <name type="scientific">Legionella lytica</name>
    <dbReference type="NCBI Taxonomy" id="96232"/>
    <lineage>
        <taxon>Bacteria</taxon>
        <taxon>Pseudomonadati</taxon>
        <taxon>Pseudomonadota</taxon>
        <taxon>Gammaproteobacteria</taxon>
        <taxon>Legionellales</taxon>
        <taxon>Legionellaceae</taxon>
        <taxon>Legionella</taxon>
    </lineage>
</organism>
<evidence type="ECO:0000259" key="14">
    <source>
        <dbReference type="PROSITE" id="PS50975"/>
    </source>
</evidence>
<protein>
    <recommendedName>
        <fullName evidence="6">Cyanophycin synthetase</fullName>
        <ecNumber evidence="5">6.3.2.29</ecNumber>
        <ecNumber evidence="4">6.3.2.30</ecNumber>
    </recommendedName>
    <alternativeName>
        <fullName evidence="10">Cyanophycin synthase</fullName>
    </alternativeName>
</protein>
<gene>
    <name evidence="15" type="primary">cphA</name>
    <name evidence="15" type="ORF">ACD661_15370</name>
</gene>
<dbReference type="InterPro" id="IPR044019">
    <property type="entry name" value="Cyanophycin_syn_N"/>
</dbReference>
<dbReference type="InterPro" id="IPR011810">
    <property type="entry name" value="Cya_phycin_syn"/>
</dbReference>
<evidence type="ECO:0000256" key="4">
    <source>
        <dbReference type="ARBA" id="ARBA00012968"/>
    </source>
</evidence>
<keyword evidence="7 15" id="KW-0436">Ligase</keyword>
<name>A0ABW8DB60_9GAMM</name>
<dbReference type="SUPFAM" id="SSF56059">
    <property type="entry name" value="Glutathione synthetase ATP-binding domain-like"/>
    <property type="match status" value="1"/>
</dbReference>
<dbReference type="Pfam" id="PF08443">
    <property type="entry name" value="RimK"/>
    <property type="match status" value="1"/>
</dbReference>
<comment type="catalytic activity">
    <reaction evidence="12">
        <text>[L-4-(L-arginin-2-N-yl)aspartate](n) + L-aspartate + ATP = [L-4-(L-arginin-2-N-yl)aspartate](n)-L-aspartate + ADP + phosphate + H(+)</text>
        <dbReference type="Rhea" id="RHEA:13277"/>
        <dbReference type="Rhea" id="RHEA-COMP:13728"/>
        <dbReference type="Rhea" id="RHEA-COMP:13733"/>
        <dbReference type="ChEBI" id="CHEBI:15378"/>
        <dbReference type="ChEBI" id="CHEBI:29991"/>
        <dbReference type="ChEBI" id="CHEBI:30616"/>
        <dbReference type="ChEBI" id="CHEBI:43474"/>
        <dbReference type="ChEBI" id="CHEBI:137986"/>
        <dbReference type="ChEBI" id="CHEBI:137990"/>
        <dbReference type="ChEBI" id="CHEBI:456216"/>
        <dbReference type="EC" id="6.3.2.29"/>
    </reaction>
</comment>
<dbReference type="PROSITE" id="PS50975">
    <property type="entry name" value="ATP_GRASP"/>
    <property type="match status" value="1"/>
</dbReference>
<keyword evidence="16" id="KW-1185">Reference proteome</keyword>
<dbReference type="Proteomes" id="UP001615550">
    <property type="component" value="Unassembled WGS sequence"/>
</dbReference>
<evidence type="ECO:0000313" key="15">
    <source>
        <dbReference type="EMBL" id="MFJ1269938.1"/>
    </source>
</evidence>
<evidence type="ECO:0000313" key="16">
    <source>
        <dbReference type="Proteomes" id="UP001615550"/>
    </source>
</evidence>
<dbReference type="SUPFAM" id="SSF53244">
    <property type="entry name" value="MurD-like peptide ligases, peptide-binding domain"/>
    <property type="match status" value="1"/>
</dbReference>
<keyword evidence="8 13" id="KW-0547">Nucleotide-binding</keyword>